<dbReference type="PROSITE" id="PS51755">
    <property type="entry name" value="OMPR_PHOB"/>
    <property type="match status" value="1"/>
</dbReference>
<dbReference type="InterPro" id="IPR019734">
    <property type="entry name" value="TPR_rpt"/>
</dbReference>
<name>A0A1H3RIM5_9PSEU</name>
<dbReference type="SUPFAM" id="SSF46894">
    <property type="entry name" value="C-terminal effector domain of the bipartite response regulators"/>
    <property type="match status" value="1"/>
</dbReference>
<dbReference type="InterPro" id="IPR011990">
    <property type="entry name" value="TPR-like_helical_dom_sf"/>
</dbReference>
<dbReference type="Pfam" id="PF13374">
    <property type="entry name" value="TPR_10"/>
    <property type="match status" value="1"/>
</dbReference>
<dbReference type="GO" id="GO:0043531">
    <property type="term" value="F:ADP binding"/>
    <property type="evidence" value="ECO:0007669"/>
    <property type="project" value="InterPro"/>
</dbReference>
<evidence type="ECO:0000259" key="6">
    <source>
        <dbReference type="PROSITE" id="PS51755"/>
    </source>
</evidence>
<dbReference type="Gene3D" id="3.40.50.300">
    <property type="entry name" value="P-loop containing nucleotide triphosphate hydrolases"/>
    <property type="match status" value="1"/>
</dbReference>
<organism evidence="7 8">
    <name type="scientific">Amycolatopsis xylanica</name>
    <dbReference type="NCBI Taxonomy" id="589385"/>
    <lineage>
        <taxon>Bacteria</taxon>
        <taxon>Bacillati</taxon>
        <taxon>Actinomycetota</taxon>
        <taxon>Actinomycetes</taxon>
        <taxon>Pseudonocardiales</taxon>
        <taxon>Pseudonocardiaceae</taxon>
        <taxon>Amycolatopsis</taxon>
    </lineage>
</organism>
<dbReference type="GO" id="GO:0000160">
    <property type="term" value="P:phosphorelay signal transduction system"/>
    <property type="evidence" value="ECO:0007669"/>
    <property type="project" value="InterPro"/>
</dbReference>
<dbReference type="EMBL" id="FNON01000011">
    <property type="protein sequence ID" value="SDZ25068.1"/>
    <property type="molecule type" value="Genomic_DNA"/>
</dbReference>
<keyword evidence="4" id="KW-0804">Transcription</keyword>
<evidence type="ECO:0000313" key="8">
    <source>
        <dbReference type="Proteomes" id="UP000199515"/>
    </source>
</evidence>
<evidence type="ECO:0000256" key="4">
    <source>
        <dbReference type="ARBA" id="ARBA00023163"/>
    </source>
</evidence>
<dbReference type="InterPro" id="IPR005158">
    <property type="entry name" value="BTAD"/>
</dbReference>
<evidence type="ECO:0000256" key="3">
    <source>
        <dbReference type="ARBA" id="ARBA00023125"/>
    </source>
</evidence>
<dbReference type="SUPFAM" id="SSF48452">
    <property type="entry name" value="TPR-like"/>
    <property type="match status" value="2"/>
</dbReference>
<comment type="similarity">
    <text evidence="1">Belongs to the AfsR/DnrI/RedD regulatory family.</text>
</comment>
<dbReference type="InterPro" id="IPR016032">
    <property type="entry name" value="Sig_transdc_resp-reg_C-effctor"/>
</dbReference>
<dbReference type="GO" id="GO:0006355">
    <property type="term" value="P:regulation of DNA-templated transcription"/>
    <property type="evidence" value="ECO:0007669"/>
    <property type="project" value="InterPro"/>
</dbReference>
<dbReference type="AlphaFoldDB" id="A0A1H3RIM5"/>
<dbReference type="InterPro" id="IPR036388">
    <property type="entry name" value="WH-like_DNA-bd_sf"/>
</dbReference>
<feature type="DNA-binding region" description="OmpR/PhoB-type" evidence="5">
    <location>
        <begin position="6"/>
        <end position="103"/>
    </location>
</feature>
<feature type="domain" description="OmpR/PhoB-type" evidence="6">
    <location>
        <begin position="6"/>
        <end position="103"/>
    </location>
</feature>
<dbReference type="Gene3D" id="1.10.10.10">
    <property type="entry name" value="Winged helix-like DNA-binding domain superfamily/Winged helix DNA-binding domain"/>
    <property type="match status" value="1"/>
</dbReference>
<dbReference type="InterPro" id="IPR001867">
    <property type="entry name" value="OmpR/PhoB-type_DNA-bd"/>
</dbReference>
<dbReference type="Pfam" id="PF03704">
    <property type="entry name" value="BTAD"/>
    <property type="match status" value="1"/>
</dbReference>
<dbReference type="CDD" id="cd15831">
    <property type="entry name" value="BTAD"/>
    <property type="match status" value="1"/>
</dbReference>
<evidence type="ECO:0000256" key="5">
    <source>
        <dbReference type="PROSITE-ProRule" id="PRU01091"/>
    </source>
</evidence>
<dbReference type="PANTHER" id="PTHR35807">
    <property type="entry name" value="TRANSCRIPTIONAL REGULATOR REDD-RELATED"/>
    <property type="match status" value="1"/>
</dbReference>
<gene>
    <name evidence="7" type="ORF">SAMN05421504_11189</name>
</gene>
<dbReference type="Pfam" id="PF13424">
    <property type="entry name" value="TPR_12"/>
    <property type="match status" value="1"/>
</dbReference>
<reference evidence="7 8" key="1">
    <citation type="submission" date="2016-10" db="EMBL/GenBank/DDBJ databases">
        <authorList>
            <person name="de Groot N.N."/>
        </authorList>
    </citation>
    <scope>NUCLEOTIDE SEQUENCE [LARGE SCALE GENOMIC DNA]</scope>
    <source>
        <strain evidence="7 8">CPCC 202699</strain>
    </source>
</reference>
<proteinExistence type="inferred from homology"/>
<dbReference type="PRINTS" id="PR00364">
    <property type="entry name" value="DISEASERSIST"/>
</dbReference>
<dbReference type="Proteomes" id="UP000199515">
    <property type="component" value="Unassembled WGS sequence"/>
</dbReference>
<evidence type="ECO:0000313" key="7">
    <source>
        <dbReference type="EMBL" id="SDZ25068.1"/>
    </source>
</evidence>
<dbReference type="Pfam" id="PF00486">
    <property type="entry name" value="Trans_reg_C"/>
    <property type="match status" value="1"/>
</dbReference>
<keyword evidence="8" id="KW-1185">Reference proteome</keyword>
<dbReference type="PANTHER" id="PTHR35807:SF1">
    <property type="entry name" value="TRANSCRIPTIONAL REGULATOR REDD"/>
    <property type="match status" value="1"/>
</dbReference>
<accession>A0A1H3RIM5</accession>
<sequence>MRCADLDTWQYSDVEFGVLGEVEVRAGGRQVDLGPARRRCVLAALLVDVNQAVRTDQLVDRVWGDRPPAQARTTLSSYLTRLRQVLGDETPLTRRSGGYVLTADPGSVDLHHFRDLVALARGTADDSKAAELLDEALGLWRGEAFAGLDTPWINAVRGTLDAERRAAEQDRTDVQLRLGRHSALLPSLTAQAEDHPLDERLAGQLMLAQYRGGRRADALETYRRVRTRLSDELGVDPSPPLQELHQRILAADQALTPAETALPVPRQLPAAPAQFTGRARELELLDAGTAPITVIGGTGGMGKTWLALHWAHRNLDRFPDGQLYVNLSGFAPSREPLAPETAVRGFLDALGVPPTSIPADAGAQAGLYRSLVAGKRMLIVLDNARDTDQVTPLLPGEAGCTVLITSRRQLGGLVAAHGAKPLPLKVLSEPEARELLALRLHTTESAAMTELLRHCAGLPLALGIIAARAAANPDFPLSALAEELRDETAKMAAFDAGEATVNLRAVFSWSYQHLDAADARMFRLLSLHPGPDFSATAAASLAGVRLDEARVSLGTLTGAHLLTQPAPGRFALHDLLRAYSASQPDDDRDDASLRLLDHYLHTAQHADQLLFPHRDRLTPPIPSPGMTLERLTDDHKAWDWFRAERPALLTLTERAADTGFGGHAWRIHWNLVTFLQRSGLWHDLAANARTALAAARRTGDREGQAQCHISIAFSSVRLAEFDDAHAHLGHALELRAGDRIAQADIHLQLDWACGQQGRNEEALTHALEALRLYQAEQHESGQALALNDVGWYHANLGTYTEALTYCDEALRLHRKLGNRVGEAASSDSVGYARHHLGDHEEAIAAYRHAIELYHELGDRYGVATALTHLADTHTAAGEPGLARDCVSSALDIFESLRHPRADETRTKLRGLDAVGSGLGAPD</sequence>
<dbReference type="InterPro" id="IPR051677">
    <property type="entry name" value="AfsR-DnrI-RedD_regulator"/>
</dbReference>
<evidence type="ECO:0000256" key="1">
    <source>
        <dbReference type="ARBA" id="ARBA00005820"/>
    </source>
</evidence>
<dbReference type="Gene3D" id="1.25.40.10">
    <property type="entry name" value="Tetratricopeptide repeat domain"/>
    <property type="match status" value="3"/>
</dbReference>
<dbReference type="SMART" id="SM00028">
    <property type="entry name" value="TPR"/>
    <property type="match status" value="5"/>
</dbReference>
<dbReference type="STRING" id="589385.SAMN05421504_11189"/>
<evidence type="ECO:0000256" key="2">
    <source>
        <dbReference type="ARBA" id="ARBA00023015"/>
    </source>
</evidence>
<dbReference type="SUPFAM" id="SSF52540">
    <property type="entry name" value="P-loop containing nucleoside triphosphate hydrolases"/>
    <property type="match status" value="1"/>
</dbReference>
<dbReference type="InterPro" id="IPR027417">
    <property type="entry name" value="P-loop_NTPase"/>
</dbReference>
<protein>
    <submittedName>
        <fullName evidence="7">DNA-binding transcriptional activator of the SARP family</fullName>
    </submittedName>
</protein>
<dbReference type="SMART" id="SM00862">
    <property type="entry name" value="Trans_reg_C"/>
    <property type="match status" value="1"/>
</dbReference>
<keyword evidence="2" id="KW-0805">Transcription regulation</keyword>
<dbReference type="GO" id="GO:0003677">
    <property type="term" value="F:DNA binding"/>
    <property type="evidence" value="ECO:0007669"/>
    <property type="project" value="UniProtKB-UniRule"/>
</dbReference>
<dbReference type="SMART" id="SM01043">
    <property type="entry name" value="BTAD"/>
    <property type="match status" value="1"/>
</dbReference>
<keyword evidence="3 5" id="KW-0238">DNA-binding</keyword>